<name>A0ACC0MSG7_RHOML</name>
<dbReference type="EMBL" id="CM046395">
    <property type="protein sequence ID" value="KAI8543452.1"/>
    <property type="molecule type" value="Genomic_DNA"/>
</dbReference>
<comment type="caution">
    <text evidence="1">The sequence shown here is derived from an EMBL/GenBank/DDBJ whole genome shotgun (WGS) entry which is preliminary data.</text>
</comment>
<dbReference type="Proteomes" id="UP001062846">
    <property type="component" value="Chromosome 8"/>
</dbReference>
<protein>
    <submittedName>
        <fullName evidence="1">Uncharacterized protein</fullName>
    </submittedName>
</protein>
<accession>A0ACC0MSG7</accession>
<organism evidence="1 2">
    <name type="scientific">Rhododendron molle</name>
    <name type="common">Chinese azalea</name>
    <name type="synonym">Azalea mollis</name>
    <dbReference type="NCBI Taxonomy" id="49168"/>
    <lineage>
        <taxon>Eukaryota</taxon>
        <taxon>Viridiplantae</taxon>
        <taxon>Streptophyta</taxon>
        <taxon>Embryophyta</taxon>
        <taxon>Tracheophyta</taxon>
        <taxon>Spermatophyta</taxon>
        <taxon>Magnoliopsida</taxon>
        <taxon>eudicotyledons</taxon>
        <taxon>Gunneridae</taxon>
        <taxon>Pentapetalae</taxon>
        <taxon>asterids</taxon>
        <taxon>Ericales</taxon>
        <taxon>Ericaceae</taxon>
        <taxon>Ericoideae</taxon>
        <taxon>Rhodoreae</taxon>
        <taxon>Rhododendron</taxon>
    </lineage>
</organism>
<keyword evidence="2" id="KW-1185">Reference proteome</keyword>
<evidence type="ECO:0000313" key="1">
    <source>
        <dbReference type="EMBL" id="KAI8543452.1"/>
    </source>
</evidence>
<evidence type="ECO:0000313" key="2">
    <source>
        <dbReference type="Proteomes" id="UP001062846"/>
    </source>
</evidence>
<proteinExistence type="predicted"/>
<gene>
    <name evidence="1" type="ORF">RHMOL_Rhmol08G0219300</name>
</gene>
<sequence>MLQLLSNALSITTRGERHIDGGPLLVYLLELEAHDARIQHLVHEDHPERYVRSLSPDQRNWALGFQSQANPREMMTAVLKIFQKFNVRWKEIGPYNMKCLWLPLFASSPKDTINDDQTDVGYSDLERLRNHQMSSFWSWGKCLVRLGLSLEAAAGRDTKLTLTYSVPSPSLSKARSETDGIAETGASSSSDRTYLVTTACLPPKLSILLQETSEIEVLLSLFELGEVLSFVSSGAREVGISSSLVMSVKLLLWNT</sequence>
<reference evidence="1" key="1">
    <citation type="submission" date="2022-02" db="EMBL/GenBank/DDBJ databases">
        <title>Plant Genome Project.</title>
        <authorList>
            <person name="Zhang R.-G."/>
        </authorList>
    </citation>
    <scope>NUCLEOTIDE SEQUENCE</scope>
    <source>
        <strain evidence="1">AT1</strain>
    </source>
</reference>